<comment type="caution">
    <text evidence="2">The sequence shown here is derived from an EMBL/GenBank/DDBJ whole genome shotgun (WGS) entry which is preliminary data.</text>
</comment>
<dbReference type="Proteomes" id="UP001273136">
    <property type="component" value="Unassembled WGS sequence"/>
</dbReference>
<reference evidence="2" key="1">
    <citation type="submission" date="2023-06" db="EMBL/GenBank/DDBJ databases">
        <title>Genome sequence of Methancorpusculaceae sp. Ag1.</title>
        <authorList>
            <person name="Protasov E."/>
            <person name="Platt K."/>
            <person name="Poehlein A."/>
            <person name="Daniel R."/>
            <person name="Brune A."/>
        </authorList>
    </citation>
    <scope>NUCLEOTIDE SEQUENCE</scope>
    <source>
        <strain evidence="2">Ag1</strain>
    </source>
</reference>
<protein>
    <submittedName>
        <fullName evidence="2">Uncharacterized protein</fullName>
    </submittedName>
</protein>
<keyword evidence="1" id="KW-1133">Transmembrane helix</keyword>
<feature type="transmembrane region" description="Helical" evidence="1">
    <location>
        <begin position="208"/>
        <end position="226"/>
    </location>
</feature>
<evidence type="ECO:0000256" key="1">
    <source>
        <dbReference type="SAM" id="Phobius"/>
    </source>
</evidence>
<dbReference type="EMBL" id="JAWDKA010000004">
    <property type="protein sequence ID" value="MDV0441648.1"/>
    <property type="molecule type" value="Genomic_DNA"/>
</dbReference>
<accession>A0AAE4SAG2</accession>
<dbReference type="AlphaFoldDB" id="A0AAE4SAG2"/>
<keyword evidence="1" id="KW-0812">Transmembrane</keyword>
<evidence type="ECO:0000313" key="3">
    <source>
        <dbReference type="Proteomes" id="UP001273136"/>
    </source>
</evidence>
<evidence type="ECO:0000313" key="2">
    <source>
        <dbReference type="EMBL" id="MDV0441648.1"/>
    </source>
</evidence>
<organism evidence="2 3">
    <name type="scientific">Methanorbis furvi</name>
    <dbReference type="NCBI Taxonomy" id="3028299"/>
    <lineage>
        <taxon>Archaea</taxon>
        <taxon>Methanobacteriati</taxon>
        <taxon>Methanobacteriota</taxon>
        <taxon>Stenosarchaea group</taxon>
        <taxon>Methanomicrobia</taxon>
        <taxon>Methanomicrobiales</taxon>
        <taxon>Methanocorpusculaceae</taxon>
        <taxon>Methanorbis</taxon>
    </lineage>
</organism>
<name>A0AAE4SAG2_9EURY</name>
<sequence length="229" mass="23668">MFLKKILYMILMVFAVLLLAAVSPVAAAGENSGYIEVSCNVDGAWVELIDVNGNVADSAYCYGRLTFDVPVTGTPITQVRASKSGYYGDSSSVSMPAAGEYVSASLTLVSIPPTSVGGDVGYIQVSCNVDGAFVELLSASGSVLDSGYCYGPTTFTVYTTGTPVTDVRASASGFYEQTSPVTMPGAGQTSYVSITLSMLPGPIPTQSPMGFALFGLLGLVAVAAVLRRN</sequence>
<keyword evidence="1" id="KW-0472">Membrane</keyword>
<proteinExistence type="predicted"/>
<gene>
    <name evidence="2" type="ORF">McpAg1_08560</name>
</gene>
<keyword evidence="3" id="KW-1185">Reference proteome</keyword>